<evidence type="ECO:0000313" key="3">
    <source>
        <dbReference type="EMBL" id="KAJ7194529.1"/>
    </source>
</evidence>
<comment type="caution">
    <text evidence="2">The sequence shown here is derived from an EMBL/GenBank/DDBJ whole genome shotgun (WGS) entry which is preliminary data.</text>
</comment>
<proteinExistence type="predicted"/>
<organism evidence="2 4">
    <name type="scientific">Mycena pura</name>
    <dbReference type="NCBI Taxonomy" id="153505"/>
    <lineage>
        <taxon>Eukaryota</taxon>
        <taxon>Fungi</taxon>
        <taxon>Dikarya</taxon>
        <taxon>Basidiomycota</taxon>
        <taxon>Agaricomycotina</taxon>
        <taxon>Agaricomycetes</taxon>
        <taxon>Agaricomycetidae</taxon>
        <taxon>Agaricales</taxon>
        <taxon>Marasmiineae</taxon>
        <taxon>Mycenaceae</taxon>
        <taxon>Mycena</taxon>
    </lineage>
</organism>
<name>A0AAD6UVF4_9AGAR</name>
<evidence type="ECO:0000313" key="4">
    <source>
        <dbReference type="Proteomes" id="UP001219525"/>
    </source>
</evidence>
<evidence type="ECO:0000313" key="2">
    <source>
        <dbReference type="EMBL" id="KAJ7194527.1"/>
    </source>
</evidence>
<dbReference type="EMBL" id="JARJCW010000097">
    <property type="protein sequence ID" value="KAJ7194527.1"/>
    <property type="molecule type" value="Genomic_DNA"/>
</dbReference>
<feature type="compositionally biased region" description="Basic and acidic residues" evidence="1">
    <location>
        <begin position="247"/>
        <end position="258"/>
    </location>
</feature>
<accession>A0AAD6UVF4</accession>
<gene>
    <name evidence="2" type="ORF">GGX14DRAFT_404572</name>
    <name evidence="3" type="ORF">GGX14DRAFT_404574</name>
</gene>
<keyword evidence="4" id="KW-1185">Reference proteome</keyword>
<protein>
    <submittedName>
        <fullName evidence="2">Uncharacterized protein</fullName>
    </submittedName>
</protein>
<dbReference type="AlphaFoldDB" id="A0AAD6UVF4"/>
<dbReference type="EMBL" id="JARJCW010000097">
    <property type="protein sequence ID" value="KAJ7194529.1"/>
    <property type="molecule type" value="Genomic_DNA"/>
</dbReference>
<reference evidence="2" key="1">
    <citation type="submission" date="2023-03" db="EMBL/GenBank/DDBJ databases">
        <title>Massive genome expansion in bonnet fungi (Mycena s.s.) driven by repeated elements and novel gene families across ecological guilds.</title>
        <authorList>
            <consortium name="Lawrence Berkeley National Laboratory"/>
            <person name="Harder C.B."/>
            <person name="Miyauchi S."/>
            <person name="Viragh M."/>
            <person name="Kuo A."/>
            <person name="Thoen E."/>
            <person name="Andreopoulos B."/>
            <person name="Lu D."/>
            <person name="Skrede I."/>
            <person name="Drula E."/>
            <person name="Henrissat B."/>
            <person name="Morin E."/>
            <person name="Kohler A."/>
            <person name="Barry K."/>
            <person name="LaButti K."/>
            <person name="Morin E."/>
            <person name="Salamov A."/>
            <person name="Lipzen A."/>
            <person name="Mereny Z."/>
            <person name="Hegedus B."/>
            <person name="Baldrian P."/>
            <person name="Stursova M."/>
            <person name="Weitz H."/>
            <person name="Taylor A."/>
            <person name="Grigoriev I.V."/>
            <person name="Nagy L.G."/>
            <person name="Martin F."/>
            <person name="Kauserud H."/>
        </authorList>
    </citation>
    <scope>NUCLEOTIDE SEQUENCE</scope>
    <source>
        <strain evidence="2">9144</strain>
    </source>
</reference>
<sequence>MGWDRRHRKIMAAAACYQGNCLRILCKLETFSQELRYFEWRGDHLGPCKWGVGRDCDVTRPACLPSREQVHGVQERPACSAVTGCEEDAVCQASLHEQNSPHRAGIDAEKSTQEEMLLSRYSSKISAADIRWQSMRHVKQEVLPHRKRSYVMFHGKEHMACILGFRGHDRVVARKDIKCGTGLQPVQLHDDVAEHEGKDYVPKGAKYHSIPLQCHHMPWAYATGACPEYDSGALHAVRNTPKPTSRKLVERKGIRQEPARPPLQRDSTTCWQCARVDGYAWSLDIEDGLCVVIEFRTAQRLEFRWPKAGV</sequence>
<dbReference type="Proteomes" id="UP001219525">
    <property type="component" value="Unassembled WGS sequence"/>
</dbReference>
<evidence type="ECO:0000256" key="1">
    <source>
        <dbReference type="SAM" id="MobiDB-lite"/>
    </source>
</evidence>
<feature type="region of interest" description="Disordered" evidence="1">
    <location>
        <begin position="241"/>
        <end position="263"/>
    </location>
</feature>